<accession>A0A098AXF3</accession>
<name>A0A098AXF3_DESHA</name>
<dbReference type="RefSeq" id="WP_208925455.1">
    <property type="nucleotide sequence ID" value="NZ_LK996017.1"/>
</dbReference>
<gene>
    <name evidence="2" type="ORF">DPCES_1396</name>
    <name evidence="1" type="ORF">DPCES_5398</name>
</gene>
<evidence type="ECO:0000313" key="1">
    <source>
        <dbReference type="EMBL" id="CDV96396.1"/>
    </source>
</evidence>
<reference evidence="2" key="1">
    <citation type="submission" date="2014-07" db="EMBL/GenBank/DDBJ databases">
        <authorList>
            <person name="Hornung V.Bastian."/>
        </authorList>
    </citation>
    <scope>NUCLEOTIDE SEQUENCE</scope>
    <source>
        <strain evidence="2">PCE-S</strain>
    </source>
</reference>
<protein>
    <submittedName>
        <fullName evidence="2">Uncharacterized protein</fullName>
    </submittedName>
</protein>
<dbReference type="EMBL" id="LK996027">
    <property type="protein sequence ID" value="CDV96396.1"/>
    <property type="molecule type" value="Genomic_DNA"/>
</dbReference>
<dbReference type="EMBL" id="LK996017">
    <property type="protein sequence ID" value="CDX01283.1"/>
    <property type="molecule type" value="Genomic_DNA"/>
</dbReference>
<organism evidence="2">
    <name type="scientific">Desulfitobacterium hafniense</name>
    <name type="common">Desulfitobacterium frappieri</name>
    <dbReference type="NCBI Taxonomy" id="49338"/>
    <lineage>
        <taxon>Bacteria</taxon>
        <taxon>Bacillati</taxon>
        <taxon>Bacillota</taxon>
        <taxon>Clostridia</taxon>
        <taxon>Eubacteriales</taxon>
        <taxon>Desulfitobacteriaceae</taxon>
        <taxon>Desulfitobacterium</taxon>
    </lineage>
</organism>
<dbReference type="PATRIC" id="fig|49338.4.peg.1505"/>
<sequence>MNTATVKNWSIATDNDGFTAPELTRYILQGKIYDDSRRAFPDGTPIYTSSIRSITDCGTHKLIETRNTVYTVREADVDLKYEEAYPGAYERLKMRGVER</sequence>
<dbReference type="AlphaFoldDB" id="A0A098AXF3"/>
<evidence type="ECO:0000313" key="2">
    <source>
        <dbReference type="EMBL" id="CDX01283.1"/>
    </source>
</evidence>
<proteinExistence type="predicted"/>